<protein>
    <recommendedName>
        <fullName evidence="3">DUF4176 domain-containing protein</fullName>
    </recommendedName>
</protein>
<reference evidence="1 2" key="1">
    <citation type="submission" date="2021-01" db="EMBL/GenBank/DDBJ databases">
        <title>Genomic Encyclopedia of Type Strains, Phase IV (KMG-IV): sequencing the most valuable type-strain genomes for metagenomic binning, comparative biology and taxonomic classification.</title>
        <authorList>
            <person name="Goeker M."/>
        </authorList>
    </citation>
    <scope>NUCLEOTIDE SEQUENCE [LARGE SCALE GENOMIC DNA]</scope>
    <source>
        <strain evidence="1 2">DSM 104297</strain>
    </source>
</reference>
<name>A0ABS2QZL7_9BACI</name>
<dbReference type="RefSeq" id="WP_205188392.1">
    <property type="nucleotide sequence ID" value="NZ_JAFBFC010000006.1"/>
</dbReference>
<comment type="caution">
    <text evidence="1">The sequence shown here is derived from an EMBL/GenBank/DDBJ whole genome shotgun (WGS) entry which is preliminary data.</text>
</comment>
<accession>A0ABS2QZL7</accession>
<sequence>MANEINSLVIDKGTDLLPIGTVVLLDIIAQPLMIYGRMQQQANKEGAWDYVACPYPQGHISDETNVFFNHVQIKQVVFKGFESEGEKLMKEKLRSLQTRDESDESHH</sequence>
<dbReference type="InterPro" id="IPR025233">
    <property type="entry name" value="DUF4176"/>
</dbReference>
<evidence type="ECO:0008006" key="3">
    <source>
        <dbReference type="Google" id="ProtNLM"/>
    </source>
</evidence>
<dbReference type="Proteomes" id="UP000809829">
    <property type="component" value="Unassembled WGS sequence"/>
</dbReference>
<keyword evidence="2" id="KW-1185">Reference proteome</keyword>
<dbReference type="EMBL" id="JAFBFC010000006">
    <property type="protein sequence ID" value="MBM7704397.1"/>
    <property type="molecule type" value="Genomic_DNA"/>
</dbReference>
<organism evidence="1 2">
    <name type="scientific">Priestia iocasae</name>
    <dbReference type="NCBI Taxonomy" id="2291674"/>
    <lineage>
        <taxon>Bacteria</taxon>
        <taxon>Bacillati</taxon>
        <taxon>Bacillota</taxon>
        <taxon>Bacilli</taxon>
        <taxon>Bacillales</taxon>
        <taxon>Bacillaceae</taxon>
        <taxon>Priestia</taxon>
    </lineage>
</organism>
<proteinExistence type="predicted"/>
<gene>
    <name evidence="1" type="ORF">JOC83_003252</name>
</gene>
<evidence type="ECO:0000313" key="2">
    <source>
        <dbReference type="Proteomes" id="UP000809829"/>
    </source>
</evidence>
<dbReference type="Pfam" id="PF13780">
    <property type="entry name" value="DUF4176"/>
    <property type="match status" value="1"/>
</dbReference>
<evidence type="ECO:0000313" key="1">
    <source>
        <dbReference type="EMBL" id="MBM7704397.1"/>
    </source>
</evidence>